<sequence>MDNIVNSIEEDIVNLYKNRHNDYNKTLKNYINLFNKIINIDFLANMKYKEIDFETIINNELTNIIYPENIYYKFHTLNFYNDELDLKLNIVSEIVNTCNDYSKLKKEEKKIIKDTYKLARSIQIICTTDFIDHFIDNYCSMNLNIENELKSNFMLSCKFYINNLFKKYCR</sequence>
<dbReference type="AlphaFoldDB" id="A0A2S9SL16"/>
<gene>
    <name evidence="1" type="ORF">CJ671_10270</name>
</gene>
<protein>
    <submittedName>
        <fullName evidence="1">Uncharacterized protein</fullName>
    </submittedName>
</protein>
<dbReference type="RefSeq" id="WP_105912603.1">
    <property type="nucleotide sequence ID" value="NZ_NXGH01000049.1"/>
</dbReference>
<reference evidence="1 2" key="1">
    <citation type="submission" date="2017-09" db="EMBL/GenBank/DDBJ databases">
        <title>Reassesment of A. cryaerophilus.</title>
        <authorList>
            <person name="Perez-Cataluna A."/>
            <person name="Collado L."/>
            <person name="Salgado O."/>
            <person name="Lefinanco V."/>
            <person name="Figueras M.J."/>
        </authorList>
    </citation>
    <scope>NUCLEOTIDE SEQUENCE [LARGE SCALE GENOMIC DNA]</scope>
    <source>
        <strain evidence="1 2">LMG 9871</strain>
    </source>
</reference>
<organism evidence="1 2">
    <name type="scientific">Aliarcobacter cryaerophilus</name>
    <dbReference type="NCBI Taxonomy" id="28198"/>
    <lineage>
        <taxon>Bacteria</taxon>
        <taxon>Pseudomonadati</taxon>
        <taxon>Campylobacterota</taxon>
        <taxon>Epsilonproteobacteria</taxon>
        <taxon>Campylobacterales</taxon>
        <taxon>Arcobacteraceae</taxon>
        <taxon>Aliarcobacter</taxon>
    </lineage>
</organism>
<comment type="caution">
    <text evidence="1">The sequence shown here is derived from an EMBL/GenBank/DDBJ whole genome shotgun (WGS) entry which is preliminary data.</text>
</comment>
<name>A0A2S9SL16_9BACT</name>
<proteinExistence type="predicted"/>
<evidence type="ECO:0000313" key="2">
    <source>
        <dbReference type="Proteomes" id="UP000238649"/>
    </source>
</evidence>
<evidence type="ECO:0000313" key="1">
    <source>
        <dbReference type="EMBL" id="PRM87253.1"/>
    </source>
</evidence>
<accession>A0A2S9SL16</accession>
<dbReference type="EMBL" id="NXGH01000049">
    <property type="protein sequence ID" value="PRM87253.1"/>
    <property type="molecule type" value="Genomic_DNA"/>
</dbReference>
<dbReference type="Proteomes" id="UP000238649">
    <property type="component" value="Unassembled WGS sequence"/>
</dbReference>